<keyword evidence="1" id="KW-0732">Signal</keyword>
<sequence>MFLILIFVLLISNVSLNSNSLSSLSLLSILFNSFTSSLSLLESSLYNFFDSLTGHLVNLIKHNKLLSLIFINKFF</sequence>
<proteinExistence type="predicted"/>
<dbReference type="VEuPathDB" id="MicrosporidiaDB:A0H76_664"/>
<feature type="chain" id="PRO_5012619957" evidence="1">
    <location>
        <begin position="17"/>
        <end position="75"/>
    </location>
</feature>
<protein>
    <submittedName>
        <fullName evidence="2">Uncharacterized protein</fullName>
    </submittedName>
</protein>
<evidence type="ECO:0000313" key="2">
    <source>
        <dbReference type="EMBL" id="ORE00470.1"/>
    </source>
</evidence>
<organism evidence="2 3">
    <name type="scientific">Hepatospora eriocheir</name>
    <dbReference type="NCBI Taxonomy" id="1081669"/>
    <lineage>
        <taxon>Eukaryota</taxon>
        <taxon>Fungi</taxon>
        <taxon>Fungi incertae sedis</taxon>
        <taxon>Microsporidia</taxon>
        <taxon>Hepatosporidae</taxon>
        <taxon>Hepatospora</taxon>
    </lineage>
</organism>
<gene>
    <name evidence="2" type="ORF">A0H76_664</name>
</gene>
<comment type="caution">
    <text evidence="2">The sequence shown here is derived from an EMBL/GenBank/DDBJ whole genome shotgun (WGS) entry which is preliminary data.</text>
</comment>
<dbReference type="Proteomes" id="UP000192501">
    <property type="component" value="Unassembled WGS sequence"/>
</dbReference>
<dbReference type="EMBL" id="LTAI01000017">
    <property type="protein sequence ID" value="ORE00470.1"/>
    <property type="molecule type" value="Genomic_DNA"/>
</dbReference>
<evidence type="ECO:0000256" key="1">
    <source>
        <dbReference type="SAM" id="SignalP"/>
    </source>
</evidence>
<reference evidence="2 3" key="1">
    <citation type="journal article" date="2017" name="Environ. Microbiol.">
        <title>Decay of the glycolytic pathway and adaptation to intranuclear parasitism within Enterocytozoonidae microsporidia.</title>
        <authorList>
            <person name="Wiredu Boakye D."/>
            <person name="Jaroenlak P."/>
            <person name="Prachumwat A."/>
            <person name="Williams T.A."/>
            <person name="Bateman K.S."/>
            <person name="Itsathitphaisarn O."/>
            <person name="Sritunyalucksana K."/>
            <person name="Paszkiewicz K.H."/>
            <person name="Moore K.A."/>
            <person name="Stentiford G.D."/>
            <person name="Williams B.A."/>
        </authorList>
    </citation>
    <scope>NUCLEOTIDE SEQUENCE [LARGE SCALE GENOMIC DNA]</scope>
    <source>
        <strain evidence="3">canceri</strain>
    </source>
</reference>
<dbReference type="AlphaFoldDB" id="A0A1X0QL25"/>
<accession>A0A1X0QL25</accession>
<feature type="signal peptide" evidence="1">
    <location>
        <begin position="1"/>
        <end position="16"/>
    </location>
</feature>
<evidence type="ECO:0000313" key="3">
    <source>
        <dbReference type="Proteomes" id="UP000192501"/>
    </source>
</evidence>
<name>A0A1X0QL25_9MICR</name>